<dbReference type="STRING" id="74557.A0A1V9YE85"/>
<dbReference type="PANTHER" id="PTHR24304:SF2">
    <property type="entry name" value="24-HYDROXYCHOLESTEROL 7-ALPHA-HYDROXYLASE"/>
    <property type="match status" value="1"/>
</dbReference>
<dbReference type="InterPro" id="IPR002403">
    <property type="entry name" value="Cyt_P450_E_grp-IV"/>
</dbReference>
<protein>
    <submittedName>
        <fullName evidence="6">Uncharacterized protein</fullName>
    </submittedName>
</protein>
<dbReference type="GO" id="GO:0004497">
    <property type="term" value="F:monooxygenase activity"/>
    <property type="evidence" value="ECO:0007669"/>
    <property type="project" value="InterPro"/>
</dbReference>
<evidence type="ECO:0000313" key="7">
    <source>
        <dbReference type="Proteomes" id="UP000243217"/>
    </source>
</evidence>
<evidence type="ECO:0000256" key="1">
    <source>
        <dbReference type="ARBA" id="ARBA00010617"/>
    </source>
</evidence>
<accession>A0A1V9YE85</accession>
<dbReference type="InterPro" id="IPR050529">
    <property type="entry name" value="CYP450_sterol_14alpha_dmase"/>
</dbReference>
<evidence type="ECO:0000256" key="2">
    <source>
        <dbReference type="ARBA" id="ARBA00022617"/>
    </source>
</evidence>
<comment type="similarity">
    <text evidence="1">Belongs to the cytochrome P450 family.</text>
</comment>
<evidence type="ECO:0000256" key="5">
    <source>
        <dbReference type="SAM" id="Phobius"/>
    </source>
</evidence>
<dbReference type="AlphaFoldDB" id="A0A1V9YE85"/>
<keyword evidence="7" id="KW-1185">Reference proteome</keyword>
<keyword evidence="3" id="KW-0479">Metal-binding</keyword>
<dbReference type="PANTHER" id="PTHR24304">
    <property type="entry name" value="CYTOCHROME P450 FAMILY 7"/>
    <property type="match status" value="1"/>
</dbReference>
<dbReference type="EMBL" id="JNBS01004102">
    <property type="protein sequence ID" value="OQR84053.1"/>
    <property type="molecule type" value="Genomic_DNA"/>
</dbReference>
<sequence>MHHRNGYKLHLKYSDEIVKLRTEAIHHTMVTQAMTKEPARVSTYLTRKALQYRNRYKQIQINKVINIIYNTNSVAVVSILIAVAGGLWLWRRSSLRQSNIPFIPYCIPFLGSSIAFSNDSVDFLNTCQKKYGSVFQLLLAGKYIRSLHHQNITIQF</sequence>
<keyword evidence="4" id="KW-0408">Iron</keyword>
<dbReference type="GO" id="GO:0016705">
    <property type="term" value="F:oxidoreductase activity, acting on paired donors, with incorporation or reduction of molecular oxygen"/>
    <property type="evidence" value="ECO:0007669"/>
    <property type="project" value="InterPro"/>
</dbReference>
<organism evidence="6 7">
    <name type="scientific">Thraustotheca clavata</name>
    <dbReference type="NCBI Taxonomy" id="74557"/>
    <lineage>
        <taxon>Eukaryota</taxon>
        <taxon>Sar</taxon>
        <taxon>Stramenopiles</taxon>
        <taxon>Oomycota</taxon>
        <taxon>Saprolegniomycetes</taxon>
        <taxon>Saprolegniales</taxon>
        <taxon>Achlyaceae</taxon>
        <taxon>Thraustotheca</taxon>
    </lineage>
</organism>
<gene>
    <name evidence="6" type="ORF">THRCLA_23099</name>
</gene>
<comment type="caution">
    <text evidence="6">The sequence shown here is derived from an EMBL/GenBank/DDBJ whole genome shotgun (WGS) entry which is preliminary data.</text>
</comment>
<dbReference type="GO" id="GO:0020037">
    <property type="term" value="F:heme binding"/>
    <property type="evidence" value="ECO:0007669"/>
    <property type="project" value="InterPro"/>
</dbReference>
<evidence type="ECO:0000313" key="6">
    <source>
        <dbReference type="EMBL" id="OQR84053.1"/>
    </source>
</evidence>
<evidence type="ECO:0000256" key="3">
    <source>
        <dbReference type="ARBA" id="ARBA00022723"/>
    </source>
</evidence>
<dbReference type="GO" id="GO:0005506">
    <property type="term" value="F:iron ion binding"/>
    <property type="evidence" value="ECO:0007669"/>
    <property type="project" value="InterPro"/>
</dbReference>
<dbReference type="PRINTS" id="PR00465">
    <property type="entry name" value="EP450IV"/>
</dbReference>
<proteinExistence type="inferred from homology"/>
<dbReference type="Gene3D" id="1.10.630.10">
    <property type="entry name" value="Cytochrome P450"/>
    <property type="match status" value="1"/>
</dbReference>
<dbReference type="Proteomes" id="UP000243217">
    <property type="component" value="Unassembled WGS sequence"/>
</dbReference>
<dbReference type="OrthoDB" id="1844152at2759"/>
<keyword evidence="5" id="KW-0812">Transmembrane</keyword>
<evidence type="ECO:0000256" key="4">
    <source>
        <dbReference type="ARBA" id="ARBA00023004"/>
    </source>
</evidence>
<name>A0A1V9YE85_9STRA</name>
<keyword evidence="5" id="KW-0472">Membrane</keyword>
<keyword evidence="2" id="KW-0349">Heme</keyword>
<reference evidence="6 7" key="1">
    <citation type="journal article" date="2014" name="Genome Biol. Evol.">
        <title>The secreted proteins of Achlya hypogyna and Thraustotheca clavata identify the ancestral oomycete secretome and reveal gene acquisitions by horizontal gene transfer.</title>
        <authorList>
            <person name="Misner I."/>
            <person name="Blouin N."/>
            <person name="Leonard G."/>
            <person name="Richards T.A."/>
            <person name="Lane C.E."/>
        </authorList>
    </citation>
    <scope>NUCLEOTIDE SEQUENCE [LARGE SCALE GENOMIC DNA]</scope>
    <source>
        <strain evidence="6 7">ATCC 34112</strain>
    </source>
</reference>
<feature type="transmembrane region" description="Helical" evidence="5">
    <location>
        <begin position="67"/>
        <end position="90"/>
    </location>
</feature>
<dbReference type="InterPro" id="IPR036396">
    <property type="entry name" value="Cyt_P450_sf"/>
</dbReference>
<keyword evidence="5" id="KW-1133">Transmembrane helix</keyword>